<evidence type="ECO:0000313" key="3">
    <source>
        <dbReference type="Proteomes" id="UP001162802"/>
    </source>
</evidence>
<name>A0ABT0AEL5_9SPHN</name>
<feature type="domain" description="Amidohydrolase 3" evidence="1">
    <location>
        <begin position="44"/>
        <end position="460"/>
    </location>
</feature>
<dbReference type="SUPFAM" id="SSF51556">
    <property type="entry name" value="Metallo-dependent hydrolases"/>
    <property type="match status" value="1"/>
</dbReference>
<proteinExistence type="predicted"/>
<reference evidence="2" key="1">
    <citation type="submission" date="2022-03" db="EMBL/GenBank/DDBJ databases">
        <title>Identification of a novel bacterium isolated from mangrove sediments.</title>
        <authorList>
            <person name="Pan X."/>
        </authorList>
    </citation>
    <scope>NUCLEOTIDE SEQUENCE</scope>
    <source>
        <strain evidence="2">B2637</strain>
    </source>
</reference>
<accession>A0ABT0AEL5</accession>
<evidence type="ECO:0000259" key="1">
    <source>
        <dbReference type="Pfam" id="PF07969"/>
    </source>
</evidence>
<protein>
    <submittedName>
        <fullName evidence="2">Amidohydrolase family protein</fullName>
    </submittedName>
</protein>
<sequence>MLIRDAQIASGPVDGPRADIRIAEGRIAAIGALSPLSGEPILEAQGGALLPGLHDHHIHLAASAATAHSVPCGPPEVDDTATLRRVLRAAPGSDWLRGTGYHEAVAGMLSRHQLDAWLPNRPVRIQHRTGRMWFLNSAALAQLLERAAPPPGLERIDGDWTGRLFDEDSWLRTTLAASPPDLTALGARLTAGGITGVTDMSPANARDTVAWLHAARTAGFAPAIMVAGTPELSDVALPPGLTLGPVKLHLHENALPDLDAVTETARAAHARGRAVAIHCTTEVELVFALALLRSAGPRPGDRIEHAGIAPDPLIAQMAELGLQVVSQPAFIAERGDRYRADVPAADWPHLYRLRAFREAGVTLAAGSDAPYGTLDPWAAMRAACTRQTRAGMVLGLDERLSPEEALDLFLADPADLARRRRITVGAPADLCLLDRPWQTARKVLDTAMVRATLIAGRLVHERVDTRVGKAPGQRRLHADAAAG</sequence>
<dbReference type="Gene3D" id="3.10.310.70">
    <property type="match status" value="1"/>
</dbReference>
<comment type="caution">
    <text evidence="2">The sequence shown here is derived from an EMBL/GenBank/DDBJ whole genome shotgun (WGS) entry which is preliminary data.</text>
</comment>
<dbReference type="PANTHER" id="PTHR22642:SF2">
    <property type="entry name" value="PROTEIN LONG AFTER FAR-RED 3"/>
    <property type="match status" value="1"/>
</dbReference>
<dbReference type="Gene3D" id="2.30.40.10">
    <property type="entry name" value="Urease, subunit C, domain 1"/>
    <property type="match status" value="1"/>
</dbReference>
<dbReference type="Proteomes" id="UP001162802">
    <property type="component" value="Unassembled WGS sequence"/>
</dbReference>
<organism evidence="2 3">
    <name type="scientific">Novosphingobium mangrovi</name>
    <name type="common">ex Hu et al. 2023</name>
    <dbReference type="NCBI Taxonomy" id="2930094"/>
    <lineage>
        <taxon>Bacteria</taxon>
        <taxon>Pseudomonadati</taxon>
        <taxon>Pseudomonadota</taxon>
        <taxon>Alphaproteobacteria</taxon>
        <taxon>Sphingomonadales</taxon>
        <taxon>Sphingomonadaceae</taxon>
        <taxon>Novosphingobium</taxon>
    </lineage>
</organism>
<keyword evidence="3" id="KW-1185">Reference proteome</keyword>
<dbReference type="PANTHER" id="PTHR22642">
    <property type="entry name" value="IMIDAZOLONEPROPIONASE"/>
    <property type="match status" value="1"/>
</dbReference>
<dbReference type="EMBL" id="JALHAT010000024">
    <property type="protein sequence ID" value="MCJ1961638.1"/>
    <property type="molecule type" value="Genomic_DNA"/>
</dbReference>
<dbReference type="Pfam" id="PF07969">
    <property type="entry name" value="Amidohydro_3"/>
    <property type="match status" value="1"/>
</dbReference>
<gene>
    <name evidence="2" type="ORF">MTR65_13165</name>
</gene>
<dbReference type="InterPro" id="IPR032466">
    <property type="entry name" value="Metal_Hydrolase"/>
</dbReference>
<evidence type="ECO:0000313" key="2">
    <source>
        <dbReference type="EMBL" id="MCJ1961638.1"/>
    </source>
</evidence>
<dbReference type="InterPro" id="IPR011059">
    <property type="entry name" value="Metal-dep_hydrolase_composite"/>
</dbReference>
<dbReference type="InterPro" id="IPR013108">
    <property type="entry name" value="Amidohydro_3"/>
</dbReference>
<dbReference type="Gene3D" id="3.20.20.140">
    <property type="entry name" value="Metal-dependent hydrolases"/>
    <property type="match status" value="2"/>
</dbReference>
<dbReference type="SUPFAM" id="SSF51338">
    <property type="entry name" value="Composite domain of metallo-dependent hydrolases"/>
    <property type="match status" value="1"/>
</dbReference>